<accession>A0A6A3BBM8</accession>
<dbReference type="GO" id="GO:0005524">
    <property type="term" value="F:ATP binding"/>
    <property type="evidence" value="ECO:0007669"/>
    <property type="project" value="UniProtKB-KW"/>
</dbReference>
<evidence type="ECO:0000256" key="2">
    <source>
        <dbReference type="ARBA" id="ARBA00022840"/>
    </source>
</evidence>
<name>A0A6A3BBM8_HIBSY</name>
<organism evidence="6 7">
    <name type="scientific">Hibiscus syriacus</name>
    <name type="common">Rose of Sharon</name>
    <dbReference type="NCBI Taxonomy" id="106335"/>
    <lineage>
        <taxon>Eukaryota</taxon>
        <taxon>Viridiplantae</taxon>
        <taxon>Streptophyta</taxon>
        <taxon>Embryophyta</taxon>
        <taxon>Tracheophyta</taxon>
        <taxon>Spermatophyta</taxon>
        <taxon>Magnoliopsida</taxon>
        <taxon>eudicotyledons</taxon>
        <taxon>Gunneridae</taxon>
        <taxon>Pentapetalae</taxon>
        <taxon>rosids</taxon>
        <taxon>malvids</taxon>
        <taxon>Malvales</taxon>
        <taxon>Malvaceae</taxon>
        <taxon>Malvoideae</taxon>
        <taxon>Hibiscus</taxon>
    </lineage>
</organism>
<dbReference type="Proteomes" id="UP000436088">
    <property type="component" value="Unassembled WGS sequence"/>
</dbReference>
<dbReference type="PANTHER" id="PTHR27005">
    <property type="entry name" value="WALL-ASSOCIATED RECEPTOR KINASE-LIKE 21"/>
    <property type="match status" value="1"/>
</dbReference>
<dbReference type="GO" id="GO:0007166">
    <property type="term" value="P:cell surface receptor signaling pathway"/>
    <property type="evidence" value="ECO:0007669"/>
    <property type="project" value="InterPro"/>
</dbReference>
<sequence>MGCDTYAYLKGFIGDKSYSTGCMSICNQFEDFVNGSCSGFGCCQTQIPDGLKTIDVQANSFNGHVNVSDFNRCSYAFIVEESRFRFSSDYVRSIPLNKKFPVSVDWVVSNETCDKADGFHGNPYLPEDVDECKIWSSCEENAICYNLPGKRYGTGCSPIDEQGLPFLIIGLGLKGPVSAKILTSEELKKATNNFHETRILGKGGQALALSGQCIFILGMSVENSAETAGALSCLHSAAYPPIIHRDVKSTNILLDENYIAKVSDFGASIGAESSNAVCFCTEEGSIFGIIDHHVLAEGNTAQIKEVSMLANRRQSLCSVNFRELMLKVTKAVRPTMTVGSKSYCMVGNKVADVVYVYSYALTWFPLTISYSVKGFINMSTEDSQLIVETYVDDFDVSGGFKGLVGYGML</sequence>
<dbReference type="PANTHER" id="PTHR27005:SF481">
    <property type="entry name" value="WALL-ASSOCIATED RECEPTOR KINASE-LIKE 16"/>
    <property type="match status" value="1"/>
</dbReference>
<evidence type="ECO:0000313" key="7">
    <source>
        <dbReference type="Proteomes" id="UP000436088"/>
    </source>
</evidence>
<evidence type="ECO:0000256" key="4">
    <source>
        <dbReference type="ARBA" id="ARBA00047951"/>
    </source>
</evidence>
<dbReference type="PROSITE" id="PS00108">
    <property type="entry name" value="PROTEIN_KINASE_ST"/>
    <property type="match status" value="1"/>
</dbReference>
<comment type="catalytic activity">
    <reaction evidence="3">
        <text>L-seryl-[protein] + ATP = O-phospho-L-seryl-[protein] + ADP + H(+)</text>
        <dbReference type="Rhea" id="RHEA:17989"/>
        <dbReference type="Rhea" id="RHEA-COMP:9863"/>
        <dbReference type="Rhea" id="RHEA-COMP:11604"/>
        <dbReference type="ChEBI" id="CHEBI:15378"/>
        <dbReference type="ChEBI" id="CHEBI:29999"/>
        <dbReference type="ChEBI" id="CHEBI:30616"/>
        <dbReference type="ChEBI" id="CHEBI:83421"/>
        <dbReference type="ChEBI" id="CHEBI:456216"/>
    </reaction>
</comment>
<dbReference type="Gene3D" id="1.10.510.10">
    <property type="entry name" value="Transferase(Phosphotransferase) domain 1"/>
    <property type="match status" value="1"/>
</dbReference>
<feature type="domain" description="Protein kinase" evidence="5">
    <location>
        <begin position="226"/>
        <end position="276"/>
    </location>
</feature>
<comment type="catalytic activity">
    <reaction evidence="4">
        <text>L-threonyl-[protein] + ATP = O-phospho-L-threonyl-[protein] + ADP + H(+)</text>
        <dbReference type="Rhea" id="RHEA:46608"/>
        <dbReference type="Rhea" id="RHEA-COMP:11060"/>
        <dbReference type="Rhea" id="RHEA-COMP:11605"/>
        <dbReference type="ChEBI" id="CHEBI:15378"/>
        <dbReference type="ChEBI" id="CHEBI:30013"/>
        <dbReference type="ChEBI" id="CHEBI:30616"/>
        <dbReference type="ChEBI" id="CHEBI:61977"/>
        <dbReference type="ChEBI" id="CHEBI:456216"/>
    </reaction>
</comment>
<evidence type="ECO:0000256" key="3">
    <source>
        <dbReference type="ARBA" id="ARBA00047558"/>
    </source>
</evidence>
<evidence type="ECO:0000313" key="6">
    <source>
        <dbReference type="EMBL" id="KAE8714324.1"/>
    </source>
</evidence>
<dbReference type="EMBL" id="VEPZ02000872">
    <property type="protein sequence ID" value="KAE8714324.1"/>
    <property type="molecule type" value="Genomic_DNA"/>
</dbReference>
<gene>
    <name evidence="6" type="ORF">F3Y22_tig00110198pilonHSYRG00181</name>
</gene>
<protein>
    <recommendedName>
        <fullName evidence="5">Protein kinase domain-containing protein</fullName>
    </recommendedName>
</protein>
<dbReference type="GO" id="GO:0005886">
    <property type="term" value="C:plasma membrane"/>
    <property type="evidence" value="ECO:0007669"/>
    <property type="project" value="TreeGrafter"/>
</dbReference>
<keyword evidence="2" id="KW-0067">ATP-binding</keyword>
<evidence type="ECO:0000259" key="5">
    <source>
        <dbReference type="Pfam" id="PF00069"/>
    </source>
</evidence>
<dbReference type="SUPFAM" id="SSF56112">
    <property type="entry name" value="Protein kinase-like (PK-like)"/>
    <property type="match status" value="1"/>
</dbReference>
<dbReference type="InterPro" id="IPR011009">
    <property type="entry name" value="Kinase-like_dom_sf"/>
</dbReference>
<keyword evidence="1" id="KW-0547">Nucleotide-binding</keyword>
<comment type="caution">
    <text evidence="6">The sequence shown here is derived from an EMBL/GenBank/DDBJ whole genome shotgun (WGS) entry which is preliminary data.</text>
</comment>
<dbReference type="InterPro" id="IPR008271">
    <property type="entry name" value="Ser/Thr_kinase_AS"/>
</dbReference>
<evidence type="ECO:0000256" key="1">
    <source>
        <dbReference type="ARBA" id="ARBA00022741"/>
    </source>
</evidence>
<dbReference type="AlphaFoldDB" id="A0A6A3BBM8"/>
<reference evidence="6" key="1">
    <citation type="submission" date="2019-09" db="EMBL/GenBank/DDBJ databases">
        <title>Draft genome information of white flower Hibiscus syriacus.</title>
        <authorList>
            <person name="Kim Y.-M."/>
        </authorList>
    </citation>
    <scope>NUCLEOTIDE SEQUENCE [LARGE SCALE GENOMIC DNA]</scope>
    <source>
        <strain evidence="6">YM2019G1</strain>
    </source>
</reference>
<keyword evidence="7" id="KW-1185">Reference proteome</keyword>
<dbReference type="InterPro" id="IPR045274">
    <property type="entry name" value="WAK-like"/>
</dbReference>
<dbReference type="InterPro" id="IPR000719">
    <property type="entry name" value="Prot_kinase_dom"/>
</dbReference>
<dbReference type="Pfam" id="PF00069">
    <property type="entry name" value="Pkinase"/>
    <property type="match status" value="1"/>
</dbReference>
<dbReference type="GO" id="GO:0004674">
    <property type="term" value="F:protein serine/threonine kinase activity"/>
    <property type="evidence" value="ECO:0007669"/>
    <property type="project" value="TreeGrafter"/>
</dbReference>
<proteinExistence type="predicted"/>